<dbReference type="Pfam" id="PF04802">
    <property type="entry name" value="PP4R3"/>
    <property type="match status" value="1"/>
</dbReference>
<evidence type="ECO:0000259" key="5">
    <source>
        <dbReference type="Pfam" id="PF04802"/>
    </source>
</evidence>
<dbReference type="GO" id="GO:0005654">
    <property type="term" value="C:nucleoplasm"/>
    <property type="evidence" value="ECO:0007669"/>
    <property type="project" value="TreeGrafter"/>
</dbReference>
<protein>
    <submittedName>
        <fullName evidence="7">Platinum sensitivity protein</fullName>
    </submittedName>
</protein>
<evidence type="ECO:0000256" key="4">
    <source>
        <dbReference type="SAM" id="Phobius"/>
    </source>
</evidence>
<feature type="domain" description="Serine/threonine-protein phosphatase 4 regulatory subunit 3-like central" evidence="5">
    <location>
        <begin position="226"/>
        <end position="684"/>
    </location>
</feature>
<evidence type="ECO:0000313" key="8">
    <source>
        <dbReference type="Proteomes" id="UP000738359"/>
    </source>
</evidence>
<comment type="caution">
    <text evidence="7">The sequence shown here is derived from an EMBL/GenBank/DDBJ whole genome shotgun (WGS) entry which is preliminary data.</text>
</comment>
<dbReference type="PANTHER" id="PTHR23318:SF0">
    <property type="entry name" value="SERINE_THREONINE-PROTEIN PHOSPHATASE 4 REGULATORY SUBUNIT 3"/>
    <property type="match status" value="1"/>
</dbReference>
<dbReference type="InterPro" id="IPR016024">
    <property type="entry name" value="ARM-type_fold"/>
</dbReference>
<evidence type="ECO:0000256" key="2">
    <source>
        <dbReference type="ARBA" id="ARBA00023242"/>
    </source>
</evidence>
<dbReference type="GO" id="GO:0030289">
    <property type="term" value="C:protein phosphatase 4 complex"/>
    <property type="evidence" value="ECO:0007669"/>
    <property type="project" value="TreeGrafter"/>
</dbReference>
<keyword evidence="8" id="KW-1185">Reference proteome</keyword>
<dbReference type="InterPro" id="IPR013715">
    <property type="entry name" value="DUF1746"/>
</dbReference>
<dbReference type="InterPro" id="IPR051137">
    <property type="entry name" value="PP4R3-like"/>
</dbReference>
<dbReference type="OrthoDB" id="27483at2759"/>
<dbReference type="SUPFAM" id="SSF48371">
    <property type="entry name" value="ARM repeat"/>
    <property type="match status" value="1"/>
</dbReference>
<feature type="compositionally biased region" description="Basic and acidic residues" evidence="3">
    <location>
        <begin position="106"/>
        <end position="123"/>
    </location>
</feature>
<feature type="transmembrane region" description="Helical" evidence="4">
    <location>
        <begin position="16"/>
        <end position="41"/>
    </location>
</feature>
<comment type="subcellular location">
    <subcellularLocation>
        <location evidence="1">Nucleus</location>
    </subcellularLocation>
</comment>
<keyword evidence="4" id="KW-1133">Transmembrane helix</keyword>
<evidence type="ECO:0000313" key="7">
    <source>
        <dbReference type="EMBL" id="KAF9955475.1"/>
    </source>
</evidence>
<keyword evidence="4" id="KW-0472">Membrane</keyword>
<keyword evidence="2" id="KW-0539">Nucleus</keyword>
<feature type="compositionally biased region" description="Acidic residues" evidence="3">
    <location>
        <begin position="141"/>
        <end position="152"/>
    </location>
</feature>
<dbReference type="GO" id="GO:0072542">
    <property type="term" value="F:protein phosphatase activator activity"/>
    <property type="evidence" value="ECO:0007669"/>
    <property type="project" value="TreeGrafter"/>
</dbReference>
<feature type="region of interest" description="Disordered" evidence="3">
    <location>
        <begin position="105"/>
        <end position="152"/>
    </location>
</feature>
<evidence type="ECO:0000259" key="6">
    <source>
        <dbReference type="Pfam" id="PF08508"/>
    </source>
</evidence>
<dbReference type="AlphaFoldDB" id="A0A9P6J053"/>
<evidence type="ECO:0000256" key="1">
    <source>
        <dbReference type="ARBA" id="ARBA00004123"/>
    </source>
</evidence>
<reference evidence="7" key="1">
    <citation type="journal article" date="2020" name="Fungal Divers.">
        <title>Resolving the Mortierellaceae phylogeny through synthesis of multi-gene phylogenetics and phylogenomics.</title>
        <authorList>
            <person name="Vandepol N."/>
            <person name="Liber J."/>
            <person name="Desiro A."/>
            <person name="Na H."/>
            <person name="Kennedy M."/>
            <person name="Barry K."/>
            <person name="Grigoriev I.V."/>
            <person name="Miller A.N."/>
            <person name="O'Donnell K."/>
            <person name="Stajich J.E."/>
            <person name="Bonito G."/>
        </authorList>
    </citation>
    <scope>NUCLEOTIDE SEQUENCE</scope>
    <source>
        <strain evidence="7">CK1249</strain>
    </source>
</reference>
<keyword evidence="4" id="KW-0812">Transmembrane</keyword>
<dbReference type="Pfam" id="PF08508">
    <property type="entry name" value="DUF1746"/>
    <property type="match status" value="1"/>
</dbReference>
<feature type="domain" description="DUF1746" evidence="6">
    <location>
        <begin position="14"/>
        <end position="89"/>
    </location>
</feature>
<dbReference type="GO" id="GO:0006974">
    <property type="term" value="P:DNA damage response"/>
    <property type="evidence" value="ECO:0007669"/>
    <property type="project" value="TreeGrafter"/>
</dbReference>
<dbReference type="InterPro" id="IPR006887">
    <property type="entry name" value="P4R3-like_central_dom"/>
</dbReference>
<gene>
    <name evidence="7" type="primary">PSY2_2</name>
    <name evidence="7" type="ORF">BGZ70_010235</name>
</gene>
<feature type="transmembrane region" description="Helical" evidence="4">
    <location>
        <begin position="53"/>
        <end position="71"/>
    </location>
</feature>
<accession>A0A9P6J053</accession>
<evidence type="ECO:0000256" key="3">
    <source>
        <dbReference type="SAM" id="MobiDB-lite"/>
    </source>
</evidence>
<dbReference type="PANTHER" id="PTHR23318">
    <property type="entry name" value="ATP SYNTHASE GAMMA-RELATED"/>
    <property type="match status" value="1"/>
</dbReference>
<feature type="non-terminal residue" evidence="7">
    <location>
        <position position="686"/>
    </location>
</feature>
<name>A0A9P6J053_MORAP</name>
<organism evidence="7 8">
    <name type="scientific">Mortierella alpina</name>
    <name type="common">Oleaginous fungus</name>
    <name type="synonym">Mortierella renispora</name>
    <dbReference type="NCBI Taxonomy" id="64518"/>
    <lineage>
        <taxon>Eukaryota</taxon>
        <taxon>Fungi</taxon>
        <taxon>Fungi incertae sedis</taxon>
        <taxon>Mucoromycota</taxon>
        <taxon>Mortierellomycotina</taxon>
        <taxon>Mortierellomycetes</taxon>
        <taxon>Mortierellales</taxon>
        <taxon>Mortierellaceae</taxon>
        <taxon>Mortierella</taxon>
    </lineage>
</organism>
<proteinExistence type="predicted"/>
<dbReference type="EMBL" id="JAAAHY010000902">
    <property type="protein sequence ID" value="KAF9955475.1"/>
    <property type="molecule type" value="Genomic_DNA"/>
</dbReference>
<sequence>MSNLYYRKDIHKSIEGLLYGLFVYQYLLDTSTFGLVIRCLVQDQLLSLKSKAPTLRVALYTIFAIVLLAFLRHLHPPDRYAVIIDFIGNADQDDQTAEYYVDEEEVRFSEDGDRRPPHHRASETTRSSAFGSGTDGGTGSDSEESEESEDPFGDDYEEILQQETFVFQLSLEDLTSYLFSSQDADKSEGTLVVRSELEEKEVLLSSRIRVGDDLYQRQQDLSNLTEIQELVQGAHADVAERVKLAAFIVIDNYIDKLLPVLEACEDLESVSDLHALHSILLGIIHLNDIAIIQYILKDDIFVGCVGILEYDPNLQDPKQELREMLRNGSKYKQLVPIKDQDIEQKIHQVFRLQFLRDIVLTRFLDDGLSSILGSLIFFHNIDIVNYIHQDRTFLSELIGILRQDSETAERRRDVVRFIQQFCYIARTTQMPTRASIYRKLCQAGLFSVFEFALADSEPRIRMAGVEITLSAMEHDSNLIRSHVVARADEPDQKQLFEIIVDQFLAEQDSGIMTQFAEVIRILLDMNIGLTEGGMVMTTDGAGYLDQEGNKFLDLFYSSYIHKLVSPLMAISNDTTVFERGRASRCENVCHIMSFIIRQHSYRSKNFILSNDFVQQTCLLLKNRDRHLRLVALKFLRTCIGLKDEDYNGHLIELDVFTDVMDLFLATQNRNNLVNSVCLEFFDFIVM</sequence>
<dbReference type="Proteomes" id="UP000738359">
    <property type="component" value="Unassembled WGS sequence"/>
</dbReference>